<dbReference type="SUPFAM" id="SSF46785">
    <property type="entry name" value="Winged helix' DNA-binding domain"/>
    <property type="match status" value="1"/>
</dbReference>
<dbReference type="InterPro" id="IPR000835">
    <property type="entry name" value="HTH_MarR-typ"/>
</dbReference>
<dbReference type="Pfam" id="PF12802">
    <property type="entry name" value="MarR_2"/>
    <property type="match status" value="1"/>
</dbReference>
<dbReference type="OrthoDB" id="37575at2"/>
<dbReference type="EMBL" id="UGSK01000001">
    <property type="protein sequence ID" value="SUB02441.1"/>
    <property type="molecule type" value="Genomic_DNA"/>
</dbReference>
<dbReference type="GO" id="GO:0003700">
    <property type="term" value="F:DNA-binding transcription factor activity"/>
    <property type="evidence" value="ECO:0007669"/>
    <property type="project" value="InterPro"/>
</dbReference>
<name>A0A379A0W4_9HYPH</name>
<dbReference type="InterPro" id="IPR043129">
    <property type="entry name" value="ATPase_NBD"/>
</dbReference>
<feature type="domain" description="HTH marR-type" evidence="2">
    <location>
        <begin position="9"/>
        <end position="56"/>
    </location>
</feature>
<gene>
    <name evidence="3" type="primary">nagK</name>
    <name evidence="3" type="ORF">NCTC13350_03399</name>
</gene>
<evidence type="ECO:0000313" key="3">
    <source>
        <dbReference type="EMBL" id="SUB02441.1"/>
    </source>
</evidence>
<keyword evidence="3" id="KW-0808">Transferase</keyword>
<evidence type="ECO:0000259" key="2">
    <source>
        <dbReference type="Pfam" id="PF12802"/>
    </source>
</evidence>
<keyword evidence="3" id="KW-0418">Kinase</keyword>
<sequence>MVPVPQHPATHHTVFQQLLTNGPMSRAELARRCGLSKQTLTLICRALETAGLIRQTGETAGHIGRRASVFAPVPETACCAVVDLGGTKVAVALSTLNGTLLPGLTEPTDSRGGGRVITQIARLCREAAAASGIDWNRVRHAVIGVPGAPDSRTGRVMMAPNIPGFDAFDVCAAFAEALGCSVQLENDVNLSAEGERWALSAAAPVLDMAYVSVGTGIGCGLICDGRLLRGAAHAAGEIAFLPFGADPFDPQSRDCGALEQEAGSHGMRHRYQALSGEDLTVPEIFAQAEQGNSAAEAVLEDTARLVARAIAALAAITNPALVVLGGSIGARADFIARVRALLPLCHPAPPEIRRSQLGGDAPLTGAARLGLPRLIEAALGG</sequence>
<dbReference type="InterPro" id="IPR000600">
    <property type="entry name" value="ROK"/>
</dbReference>
<dbReference type="InterPro" id="IPR036390">
    <property type="entry name" value="WH_DNA-bd_sf"/>
</dbReference>
<evidence type="ECO:0000256" key="1">
    <source>
        <dbReference type="ARBA" id="ARBA00006479"/>
    </source>
</evidence>
<dbReference type="Gene3D" id="3.30.420.40">
    <property type="match status" value="2"/>
</dbReference>
<dbReference type="RefSeq" id="WP_019965007.1">
    <property type="nucleotide sequence ID" value="NZ_UGSK01000001.1"/>
</dbReference>
<dbReference type="AlphaFoldDB" id="A0A379A0W4"/>
<evidence type="ECO:0000313" key="4">
    <source>
        <dbReference type="Proteomes" id="UP000255000"/>
    </source>
</evidence>
<dbReference type="SUPFAM" id="SSF53067">
    <property type="entry name" value="Actin-like ATPase domain"/>
    <property type="match status" value="1"/>
</dbReference>
<dbReference type="Proteomes" id="UP000255000">
    <property type="component" value="Unassembled WGS sequence"/>
</dbReference>
<dbReference type="PANTHER" id="PTHR18964:SF149">
    <property type="entry name" value="BIFUNCTIONAL UDP-N-ACETYLGLUCOSAMINE 2-EPIMERASE_N-ACETYLMANNOSAMINE KINASE"/>
    <property type="match status" value="1"/>
</dbReference>
<dbReference type="InterPro" id="IPR036388">
    <property type="entry name" value="WH-like_DNA-bd_sf"/>
</dbReference>
<dbReference type="EC" id="2.7.1.59" evidence="3"/>
<accession>A0A379A0W4</accession>
<dbReference type="GO" id="GO:0045127">
    <property type="term" value="F:N-acetylglucosamine kinase activity"/>
    <property type="evidence" value="ECO:0007669"/>
    <property type="project" value="UniProtKB-EC"/>
</dbReference>
<dbReference type="Gene3D" id="1.10.10.10">
    <property type="entry name" value="Winged helix-like DNA-binding domain superfamily/Winged helix DNA-binding domain"/>
    <property type="match status" value="1"/>
</dbReference>
<dbReference type="PANTHER" id="PTHR18964">
    <property type="entry name" value="ROK (REPRESSOR, ORF, KINASE) FAMILY"/>
    <property type="match status" value="1"/>
</dbReference>
<organism evidence="3 4">
    <name type="scientific">Pannonibacter phragmitetus</name>
    <dbReference type="NCBI Taxonomy" id="121719"/>
    <lineage>
        <taxon>Bacteria</taxon>
        <taxon>Pseudomonadati</taxon>
        <taxon>Pseudomonadota</taxon>
        <taxon>Alphaproteobacteria</taxon>
        <taxon>Hyphomicrobiales</taxon>
        <taxon>Stappiaceae</taxon>
        <taxon>Pannonibacter</taxon>
    </lineage>
</organism>
<dbReference type="Pfam" id="PF00480">
    <property type="entry name" value="ROK"/>
    <property type="match status" value="1"/>
</dbReference>
<protein>
    <submittedName>
        <fullName evidence="3">N-acetyl-D-glucosamine kinase</fullName>
        <ecNumber evidence="3">2.7.1.59</ecNumber>
    </submittedName>
</protein>
<proteinExistence type="inferred from homology"/>
<comment type="similarity">
    <text evidence="1">Belongs to the ROK (NagC/XylR) family.</text>
</comment>
<reference evidence="3 4" key="1">
    <citation type="submission" date="2018-06" db="EMBL/GenBank/DDBJ databases">
        <authorList>
            <consortium name="Pathogen Informatics"/>
            <person name="Doyle S."/>
        </authorList>
    </citation>
    <scope>NUCLEOTIDE SEQUENCE [LARGE SCALE GENOMIC DNA]</scope>
    <source>
        <strain evidence="3 4">NCTC13350</strain>
    </source>
</reference>